<proteinExistence type="predicted"/>
<evidence type="ECO:0000313" key="1">
    <source>
        <dbReference type="EMBL" id="MDC7784774.1"/>
    </source>
</evidence>
<dbReference type="EMBL" id="JAQQLI010000003">
    <property type="protein sequence ID" value="MDC7784774.1"/>
    <property type="molecule type" value="Genomic_DNA"/>
</dbReference>
<dbReference type="Pfam" id="PF02924">
    <property type="entry name" value="HDPD"/>
    <property type="match status" value="1"/>
</dbReference>
<comment type="caution">
    <text evidence="1">The sequence shown here is derived from an EMBL/GenBank/DDBJ whole genome shotgun (WGS) entry which is preliminary data.</text>
</comment>
<protein>
    <submittedName>
        <fullName evidence="1">Head decoration protein</fullName>
    </submittedName>
</protein>
<sequence>MTVLKEGRHPGEFIINEADGTYCREAIVISSGAGKVEPGTVLGKITATGEYKPAAVGASDGSDKAAAINIYGVDATSADQKVAAIVRGPAEVNGNFLVFDASVDTAAEKATKLAELAAIGIIVR</sequence>
<reference evidence="1" key="2">
    <citation type="submission" date="2023-02" db="EMBL/GenBank/DDBJ databases">
        <authorList>
            <person name="Rayyan A."/>
            <person name="Meyer T."/>
            <person name="Kyndt J.A."/>
        </authorList>
    </citation>
    <scope>NUCLEOTIDE SEQUENCE</scope>
    <source>
        <strain evidence="1">DSM 9987</strain>
    </source>
</reference>
<keyword evidence="2" id="KW-1185">Reference proteome</keyword>
<name>A0ABT5J648_RHOTP</name>
<evidence type="ECO:0000313" key="2">
    <source>
        <dbReference type="Proteomes" id="UP001165652"/>
    </source>
</evidence>
<accession>A0ABT5J648</accession>
<reference evidence="1" key="1">
    <citation type="journal article" date="2023" name="Microbiol Resour">
        <title>Genome Sequences of Rhodoplanes serenus and Two Thermotolerant Strains, Rhodoplanes tepidamans and 'Rhodoplanes cryptolactis,' Further Refine the Genus.</title>
        <authorList>
            <person name="Rayyan A.A."/>
            <person name="Kyndt J.A."/>
        </authorList>
    </citation>
    <scope>NUCLEOTIDE SEQUENCE</scope>
    <source>
        <strain evidence="1">DSM 9987</strain>
    </source>
</reference>
<dbReference type="Gene3D" id="2.40.300.10">
    <property type="entry name" value="Head decoration protein D"/>
    <property type="match status" value="1"/>
</dbReference>
<dbReference type="RefSeq" id="WP_272775620.1">
    <property type="nucleotide sequence ID" value="NZ_JAQQLI010000003.1"/>
</dbReference>
<dbReference type="Proteomes" id="UP001165652">
    <property type="component" value="Unassembled WGS sequence"/>
</dbReference>
<gene>
    <name evidence="1" type="ORF">PQJ73_03680</name>
</gene>
<dbReference type="InterPro" id="IPR004195">
    <property type="entry name" value="Head_decoration_D"/>
</dbReference>
<organism evidence="1 2">
    <name type="scientific">Rhodoplanes tepidamans</name>
    <name type="common">Rhodoplanes cryptolactis</name>
    <dbReference type="NCBI Taxonomy" id="200616"/>
    <lineage>
        <taxon>Bacteria</taxon>
        <taxon>Pseudomonadati</taxon>
        <taxon>Pseudomonadota</taxon>
        <taxon>Alphaproteobacteria</taxon>
        <taxon>Hyphomicrobiales</taxon>
        <taxon>Nitrobacteraceae</taxon>
        <taxon>Rhodoplanes</taxon>
    </lineage>
</organism>